<accession>A0AAE3GZU2</accession>
<dbReference type="RefSeq" id="WP_255035183.1">
    <property type="nucleotide sequence ID" value="NZ_RJUF01000001.1"/>
</dbReference>
<dbReference type="Pfam" id="PF00171">
    <property type="entry name" value="Aldedh"/>
    <property type="match status" value="2"/>
</dbReference>
<evidence type="ECO:0000313" key="7">
    <source>
        <dbReference type="EMBL" id="MCP9761446.1"/>
    </source>
</evidence>
<dbReference type="FunFam" id="3.40.605.10:FF:000007">
    <property type="entry name" value="NAD/NADP-dependent betaine aldehyde dehydrogenase"/>
    <property type="match status" value="1"/>
</dbReference>
<keyword evidence="2 5" id="KW-0560">Oxidoreductase</keyword>
<dbReference type="InterPro" id="IPR011408">
    <property type="entry name" value="Aldehyde_DH"/>
</dbReference>
<dbReference type="InterPro" id="IPR029510">
    <property type="entry name" value="Ald_DH_CS_GLU"/>
</dbReference>
<proteinExistence type="inferred from homology"/>
<evidence type="ECO:0000256" key="4">
    <source>
        <dbReference type="PROSITE-ProRule" id="PRU10007"/>
    </source>
</evidence>
<comment type="caution">
    <text evidence="7">The sequence shown here is derived from an EMBL/GenBank/DDBJ whole genome shotgun (WGS) entry which is preliminary data.</text>
</comment>
<dbReference type="PANTHER" id="PTHR11699">
    <property type="entry name" value="ALDEHYDE DEHYDROGENASE-RELATED"/>
    <property type="match status" value="1"/>
</dbReference>
<gene>
    <name evidence="7" type="ORF">EGI31_00655</name>
</gene>
<evidence type="ECO:0000259" key="6">
    <source>
        <dbReference type="Pfam" id="PF00171"/>
    </source>
</evidence>
<evidence type="ECO:0000256" key="2">
    <source>
        <dbReference type="ARBA" id="ARBA00023002"/>
    </source>
</evidence>
<dbReference type="InterPro" id="IPR015590">
    <property type="entry name" value="Aldehyde_DH_dom"/>
</dbReference>
<dbReference type="GO" id="GO:0016620">
    <property type="term" value="F:oxidoreductase activity, acting on the aldehyde or oxo group of donors, NAD or NADP as acceptor"/>
    <property type="evidence" value="ECO:0007669"/>
    <property type="project" value="UniProtKB-UniRule"/>
</dbReference>
<keyword evidence="8" id="KW-1185">Reference proteome</keyword>
<dbReference type="SUPFAM" id="SSF53720">
    <property type="entry name" value="ALDH-like"/>
    <property type="match status" value="2"/>
</dbReference>
<evidence type="ECO:0000256" key="3">
    <source>
        <dbReference type="PIRNR" id="PIRNR036490"/>
    </source>
</evidence>
<dbReference type="InterPro" id="IPR016163">
    <property type="entry name" value="Ald_DH_C"/>
</dbReference>
<dbReference type="Proteomes" id="UP001204144">
    <property type="component" value="Unassembled WGS sequence"/>
</dbReference>
<organism evidence="7 8">
    <name type="scientific">Lacihabitans soyangensis</name>
    <dbReference type="NCBI Taxonomy" id="869394"/>
    <lineage>
        <taxon>Bacteria</taxon>
        <taxon>Pseudomonadati</taxon>
        <taxon>Bacteroidota</taxon>
        <taxon>Cytophagia</taxon>
        <taxon>Cytophagales</taxon>
        <taxon>Leadbetterellaceae</taxon>
        <taxon>Lacihabitans</taxon>
    </lineage>
</organism>
<evidence type="ECO:0000256" key="5">
    <source>
        <dbReference type="RuleBase" id="RU003345"/>
    </source>
</evidence>
<dbReference type="InterPro" id="IPR016161">
    <property type="entry name" value="Ald_DH/histidinol_DH"/>
</dbReference>
<dbReference type="PROSITE" id="PS00687">
    <property type="entry name" value="ALDEHYDE_DEHYDR_GLU"/>
    <property type="match status" value="1"/>
</dbReference>
<name>A0AAE3GZU2_9BACT</name>
<dbReference type="PIRSF" id="PIRSF036490">
    <property type="entry name" value="Aldedh_dupl"/>
    <property type="match status" value="1"/>
</dbReference>
<dbReference type="CDD" id="cd07111">
    <property type="entry name" value="ALDH_F16"/>
    <property type="match status" value="1"/>
</dbReference>
<evidence type="ECO:0000313" key="8">
    <source>
        <dbReference type="Proteomes" id="UP001204144"/>
    </source>
</evidence>
<feature type="domain" description="Aldehyde dehydrogenase" evidence="6">
    <location>
        <begin position="42"/>
        <end position="484"/>
    </location>
</feature>
<dbReference type="Gene3D" id="3.40.605.10">
    <property type="entry name" value="Aldehyde Dehydrogenase, Chain A, domain 1"/>
    <property type="match status" value="2"/>
</dbReference>
<feature type="domain" description="Aldehyde dehydrogenase" evidence="6">
    <location>
        <begin position="531"/>
        <end position="757"/>
    </location>
</feature>
<protein>
    <submittedName>
        <fullName evidence="7">Aldehyde dehydrogenase family protein</fullName>
    </submittedName>
</protein>
<dbReference type="Gene3D" id="3.40.309.10">
    <property type="entry name" value="Aldehyde Dehydrogenase, Chain A, domain 2"/>
    <property type="match status" value="1"/>
</dbReference>
<dbReference type="AlphaFoldDB" id="A0AAE3GZU2"/>
<feature type="active site" evidence="4">
    <location>
        <position position="264"/>
    </location>
</feature>
<dbReference type="FunFam" id="3.40.309.10:FF:000012">
    <property type="entry name" value="Betaine aldehyde dehydrogenase"/>
    <property type="match status" value="1"/>
</dbReference>
<evidence type="ECO:0000256" key="1">
    <source>
        <dbReference type="ARBA" id="ARBA00009986"/>
    </source>
</evidence>
<sequence length="789" mass="86827">MKVKEIFNTMAYGPAPESAAQANEFLDAHNRTFELFINGEWKKAEKHFETINPSNMQVLANIAEASEGDVNEAVTAANKALKDWVKIGGRARARYLYAIARQIQKHSRLFAVLEALDNGKPIRETRDIDIPLVARHFYHHAGWAQLMDSELKDYKEIGVIGQIIPWNFPLLMLSWKIAPALAMGNTVVLKPAEFTSLTALLFAEICQNVGLPKGVVNIITGPGSTGAALVNHKDVNKIAFTGSTEVGKIIRKAIAGSGKKVSLELGGKSPFIVFEDADLDSVVEGIVDAIWFNQGQVCCAGSRLLVQESIQDKLYDKIKARMEKLRVGDAMDKCIDIGAIVAPVQLKTIDELVQKGVAEGNQMWQPNWECPKDGCFYPPTLFTHVSPSSTIAQEEIFGPVLVAMSFRSHQEAVKLANNTRYGLACSIWTENINLALDIAPKVKAGTVWINSTNVFDAGSGFGGYRESGFGREGGKEGLFEYMKPRVEEQFSDKPIKPAIQKSKITIADSIDRTAKMYIGGKQARPDSGYSIIVKNPQGEVVGEAPEGSRKDIRNAVEAAHANGKWAEMTGHARAQVLYYIAENLSARKSEFSNRLIQMCCYSKTDADAEVEKSIDRIYTYAAHADKYDGQAHQTIQRNVTLAMPEPVGVMGIVCPEEAPLLAFISTVIPSIALGNSVIVIPAESAPFSVTDFYQILDTSDVPGGTVNIISGPKETLAKELAKHYDVEGLWYFGSKEGSKDIESLSAENMKRTWVNYGKYRDWMNNEQSEGTEFLRHASEIKNIWIPYGA</sequence>
<dbReference type="InterPro" id="IPR016162">
    <property type="entry name" value="Ald_DH_N"/>
</dbReference>
<comment type="similarity">
    <text evidence="1 3 5">Belongs to the aldehyde dehydrogenase family.</text>
</comment>
<dbReference type="EMBL" id="RJUF01000001">
    <property type="protein sequence ID" value="MCP9761446.1"/>
    <property type="molecule type" value="Genomic_DNA"/>
</dbReference>
<reference evidence="7 8" key="1">
    <citation type="submission" date="2018-11" db="EMBL/GenBank/DDBJ databases">
        <title>Novel bacteria species description.</title>
        <authorList>
            <person name="Han J.-H."/>
        </authorList>
    </citation>
    <scope>NUCLEOTIDE SEQUENCE [LARGE SCALE GENOMIC DNA]</scope>
    <source>
        <strain evidence="7 8">KCTC23259</strain>
    </source>
</reference>